<dbReference type="Gene3D" id="3.50.50.60">
    <property type="entry name" value="FAD/NAD(P)-binding domain"/>
    <property type="match status" value="2"/>
</dbReference>
<dbReference type="Gene3D" id="3.90.660.10">
    <property type="match status" value="1"/>
</dbReference>
<dbReference type="GO" id="GO:0141052">
    <property type="term" value="F:histone H3 demethylase activity"/>
    <property type="evidence" value="ECO:0007669"/>
    <property type="project" value="UniProtKB-ARBA"/>
</dbReference>
<evidence type="ECO:0000256" key="6">
    <source>
        <dbReference type="SAM" id="Coils"/>
    </source>
</evidence>
<dbReference type="Gene3D" id="1.10.10.60">
    <property type="entry name" value="Homeodomain-like"/>
    <property type="match status" value="1"/>
</dbReference>
<dbReference type="InterPro" id="IPR050281">
    <property type="entry name" value="Flavin_monoamine_oxidase"/>
</dbReference>
<dbReference type="InterPro" id="IPR014876">
    <property type="entry name" value="DEK_C"/>
</dbReference>
<evidence type="ECO:0000256" key="5">
    <source>
        <dbReference type="ARBA" id="ARBA00023002"/>
    </source>
</evidence>
<feature type="domain" description="DEK-C" evidence="9">
    <location>
        <begin position="462"/>
        <end position="517"/>
    </location>
</feature>
<feature type="compositionally biased region" description="Gly residues" evidence="7">
    <location>
        <begin position="1669"/>
        <end position="1693"/>
    </location>
</feature>
<dbReference type="SUPFAM" id="SSF54373">
    <property type="entry name" value="FAD-linked reductases, C-terminal domain"/>
    <property type="match status" value="1"/>
</dbReference>
<dbReference type="SUPFAM" id="SSF46689">
    <property type="entry name" value="Homeodomain-like"/>
    <property type="match status" value="1"/>
</dbReference>
<feature type="region of interest" description="Disordered" evidence="7">
    <location>
        <begin position="1552"/>
        <end position="1593"/>
    </location>
</feature>
<dbReference type="InterPro" id="IPR009057">
    <property type="entry name" value="Homeodomain-like_sf"/>
</dbReference>
<dbReference type="PRINTS" id="PR00419">
    <property type="entry name" value="ADXRDTASE"/>
</dbReference>
<feature type="compositionally biased region" description="Acidic residues" evidence="7">
    <location>
        <begin position="1574"/>
        <end position="1586"/>
    </location>
</feature>
<dbReference type="OMA" id="NCKGSHH"/>
<dbReference type="PANTHER" id="PTHR10742">
    <property type="entry name" value="FLAVIN MONOAMINE OXIDASE"/>
    <property type="match status" value="1"/>
</dbReference>
<reference evidence="10 11" key="1">
    <citation type="journal article" date="2014" name="Nat. Commun.">
        <title>Klebsormidium flaccidum genome reveals primary factors for plant terrestrial adaptation.</title>
        <authorList>
            <person name="Hori K."/>
            <person name="Maruyama F."/>
            <person name="Fujisawa T."/>
            <person name="Togashi T."/>
            <person name="Yamamoto N."/>
            <person name="Seo M."/>
            <person name="Sato S."/>
            <person name="Yamada T."/>
            <person name="Mori H."/>
            <person name="Tajima N."/>
            <person name="Moriyama T."/>
            <person name="Ikeuchi M."/>
            <person name="Watanabe M."/>
            <person name="Wada H."/>
            <person name="Kobayashi K."/>
            <person name="Saito M."/>
            <person name="Masuda T."/>
            <person name="Sasaki-Sekimoto Y."/>
            <person name="Mashiguchi K."/>
            <person name="Awai K."/>
            <person name="Shimojima M."/>
            <person name="Masuda S."/>
            <person name="Iwai M."/>
            <person name="Nobusawa T."/>
            <person name="Narise T."/>
            <person name="Kondo S."/>
            <person name="Saito H."/>
            <person name="Sato R."/>
            <person name="Murakawa M."/>
            <person name="Ihara Y."/>
            <person name="Oshima-Yamada Y."/>
            <person name="Ohtaka K."/>
            <person name="Satoh M."/>
            <person name="Sonobe K."/>
            <person name="Ishii M."/>
            <person name="Ohtani R."/>
            <person name="Kanamori-Sato M."/>
            <person name="Honoki R."/>
            <person name="Miyazaki D."/>
            <person name="Mochizuki H."/>
            <person name="Umetsu J."/>
            <person name="Higashi K."/>
            <person name="Shibata D."/>
            <person name="Kamiya Y."/>
            <person name="Sato N."/>
            <person name="Nakamura Y."/>
            <person name="Tabata S."/>
            <person name="Ida S."/>
            <person name="Kurokawa K."/>
            <person name="Ohta H."/>
        </authorList>
    </citation>
    <scope>NUCLEOTIDE SEQUENCE [LARGE SCALE GENOMIC DNA]</scope>
    <source>
        <strain evidence="10 11">NIES-2285</strain>
    </source>
</reference>
<dbReference type="SUPFAM" id="SSF109715">
    <property type="entry name" value="DEK C-terminal domain"/>
    <property type="match status" value="1"/>
</dbReference>
<evidence type="ECO:0000256" key="7">
    <source>
        <dbReference type="SAM" id="MobiDB-lite"/>
    </source>
</evidence>
<keyword evidence="4" id="KW-0274">FAD</keyword>
<dbReference type="OrthoDB" id="5046242at2759"/>
<gene>
    <name evidence="10" type="ORF">KFL_009930020</name>
</gene>
<keyword evidence="3" id="KW-0285">Flavoprotein</keyword>
<feature type="region of interest" description="Disordered" evidence="7">
    <location>
        <begin position="420"/>
        <end position="462"/>
    </location>
</feature>
<feature type="region of interest" description="Disordered" evidence="7">
    <location>
        <begin position="1385"/>
        <end position="1502"/>
    </location>
</feature>
<feature type="domain" description="SWIRM" evidence="8">
    <location>
        <begin position="235"/>
        <end position="335"/>
    </location>
</feature>
<dbReference type="Pfam" id="PF04433">
    <property type="entry name" value="SWIRM"/>
    <property type="match status" value="1"/>
</dbReference>
<feature type="region of interest" description="Disordered" evidence="7">
    <location>
        <begin position="1617"/>
        <end position="1696"/>
    </location>
</feature>
<evidence type="ECO:0000256" key="4">
    <source>
        <dbReference type="ARBA" id="ARBA00022827"/>
    </source>
</evidence>
<dbReference type="GO" id="GO:0005694">
    <property type="term" value="C:chromosome"/>
    <property type="evidence" value="ECO:0007669"/>
    <property type="project" value="InterPro"/>
</dbReference>
<evidence type="ECO:0000313" key="11">
    <source>
        <dbReference type="Proteomes" id="UP000054558"/>
    </source>
</evidence>
<dbReference type="InterPro" id="IPR007526">
    <property type="entry name" value="SWIRM"/>
</dbReference>
<keyword evidence="11" id="KW-1185">Reference proteome</keyword>
<dbReference type="InterPro" id="IPR036388">
    <property type="entry name" value="WH-like_DNA-bd_sf"/>
</dbReference>
<evidence type="ECO:0000259" key="9">
    <source>
        <dbReference type="PROSITE" id="PS51998"/>
    </source>
</evidence>
<feature type="compositionally biased region" description="Gly residues" evidence="7">
    <location>
        <begin position="1489"/>
        <end position="1498"/>
    </location>
</feature>
<dbReference type="PROSITE" id="PS51998">
    <property type="entry name" value="DEK_C"/>
    <property type="match status" value="1"/>
</dbReference>
<feature type="compositionally biased region" description="Gly residues" evidence="7">
    <location>
        <begin position="1651"/>
        <end position="1661"/>
    </location>
</feature>
<dbReference type="InterPro" id="IPR036188">
    <property type="entry name" value="FAD/NAD-bd_sf"/>
</dbReference>
<dbReference type="Proteomes" id="UP000054558">
    <property type="component" value="Unassembled WGS sequence"/>
</dbReference>
<dbReference type="STRING" id="105231.A0A1Y1IST8"/>
<feature type="compositionally biased region" description="Basic and acidic residues" evidence="7">
    <location>
        <begin position="1388"/>
        <end position="1409"/>
    </location>
</feature>
<proteinExistence type="inferred from homology"/>
<feature type="region of interest" description="Disordered" evidence="7">
    <location>
        <begin position="1"/>
        <end position="41"/>
    </location>
</feature>
<evidence type="ECO:0000256" key="2">
    <source>
        <dbReference type="ARBA" id="ARBA00005995"/>
    </source>
</evidence>
<dbReference type="GO" id="GO:0006355">
    <property type="term" value="P:regulation of DNA-templated transcription"/>
    <property type="evidence" value="ECO:0007669"/>
    <property type="project" value="InterPro"/>
</dbReference>
<dbReference type="SUPFAM" id="SSF51905">
    <property type="entry name" value="FAD/NAD(P)-binding domain"/>
    <property type="match status" value="2"/>
</dbReference>
<feature type="compositionally biased region" description="Basic and acidic residues" evidence="7">
    <location>
        <begin position="541"/>
        <end position="558"/>
    </location>
</feature>
<keyword evidence="6" id="KW-0175">Coiled coil</keyword>
<accession>A0A1Y1IST8</accession>
<dbReference type="Pfam" id="PF01593">
    <property type="entry name" value="Amino_oxidase"/>
    <property type="match status" value="2"/>
</dbReference>
<feature type="coiled-coil region" evidence="6">
    <location>
        <begin position="1328"/>
        <end position="1366"/>
    </location>
</feature>
<feature type="compositionally biased region" description="Basic and acidic residues" evidence="7">
    <location>
        <begin position="1"/>
        <end position="13"/>
    </location>
</feature>
<feature type="region of interest" description="Disordered" evidence="7">
    <location>
        <begin position="791"/>
        <end position="823"/>
    </location>
</feature>
<sequence>MEGSEHLRGEKEVPTAMDASRALIGAGPPLPEAGTDAMDVDEYAPHPLGKETVQEAVMTNSIEEVVLNSSTLLELADQLTPDEPGWPDVADKALPENAGHMSVSLQRDADGMLTSGLESGVQLPAAAVDGHPASMVGSGASELAAGASIDRLGATADPEWKPPSSADEVLAKAPPVRVQRVQRQLKRKRDAEFLYEGDEDWETLIERGKAGHRRNLLGGIAATGPKGQRVEVEPGVFAAVTAGLKAKVLLPSELIRFKEQLKKRAGKEDYLAARNLVLALWEKDISRVLQLTDCKVTPTATPGESPGAPLIREVFEFLDRRGFINCGIAGSRRALARKKGAVSEKGDVPVKLEAAGQGEDAVGMTVEFLEADENGSGGVDATQVIVEPAAAIKEEGGLVGSEIEIAGVAAMEVAVETSKKEADASANRTETKEVKQEQNVPNDEATASKAEAATMPVEEPKAVSEKEVVRGLRALLRAADLQTLTERQLRKQLEAKLGLDLTDKKKLLRAHIEAFLRTGQVEDDTDDEDLGLRRAKGKPAVKAEVEKPGSADGNDEKAAGVLDSAGKKGKKEEERKKRRVVVVGAGPAGLAAARHMQRLGLEVIVIEARKRVGGRVHTDKKTFSAPVDLGASIITGIEADVVGERQPDPSALVCKQLGTECVPLGQLCPLYDVVTGALVTPEVDTALEAEFNALLDDTALIPADKAEVASMSLEEGLEAALLSRRQKARRVASSSAPQPNGPLVSRPSGDVDMDPAALAPVSTAVAMSVEAGTATSNEVALRLGLPVEEGSATKDLSSRSGAVVHSGQEPDAGPGTDHEENGLGVEGFITPEERRVLDWHYANLEYGCAAPLGLVSLPHWNQDDPFGGFGGAHCMVKGGYGHVIEALAEDLDVRLGSVVSEISYPPSPSTSKSADPPSVKTVAGETFSCDAVLLTAPLGCLKAGDVRFSPPLPDWKQEVIQRLGYGNLNKVVMQFPTCFWDTSVDYFGAAVEDGHDRGNCFMFWNLHRVCGQPILLALIVGEAAQAAEARPDADVIGHAVAVLRRLFGPDAVPEPSTTRVTRWGSDRFSRGAYSYVAVGATGKDYDLMAAPVEKALFFAGEATCREHPDTVGGAMLSGLREAVRIAHLLEHNRDTLAEEEALVSARKTADDSKAEIREVVYKVEHSTPETRVSVLESLLASTRTPGGRSALANKLVQLPDRELRSFAGTRAGLKVLDGWMADALAADTSGTQLLRLGLKILLVAAVDLGAVKVSGVARTVREKALAHPSREIRVLAKELVDRWIAIFKRQKALRLAQQRSVSPKLLAASVPEPTAEETQVVKIEEPVREEAAKELSEAELALKKAAEEAEAAALAAEEALKAAEDRLTSSMSALPEIVSFSKYAKKDKRPEDKRAPPERLRSEDWRNSRETASPAEAARAPPSDGKKRGHEKGKGSSGDLRALEKRRSHEKERGAEGRKGQPVDPRVRDGRGSHEIARKEGSEKDVAGGVQGTGGPGSLRGAVDGQVAGAAVKENENGHVAAFAGAVSQPGVPMGPTAMNAGQGIGAGSVPSTGTGLGSSEGAAKQVGAGTVSPEEEYDPFGEDDVAPGPTASALGEADITEASALLAGLQDAFQGAENVGQSQTPRDAPATQPSPGIPLAGLVAPPPAVGGVGPAGGPTAGGPQETRQGGGASTNGPGGGWPVLENDGGGSGINYEYDPAQTWASAEKAARRVDAAAGNGVKDRKHAVQEVVIAVLKPVYNSKGISKDDFKTILKKATAKVLERQTPAEKQLNDGEFMTSKRRSKIEALVEGYVEKYQAAASQKGRNR</sequence>
<feature type="compositionally biased region" description="Basic and acidic residues" evidence="7">
    <location>
        <begin position="420"/>
        <end position="436"/>
    </location>
</feature>
<dbReference type="GO" id="GO:0016491">
    <property type="term" value="F:oxidoreductase activity"/>
    <property type="evidence" value="ECO:0000318"/>
    <property type="project" value="GO_Central"/>
</dbReference>
<dbReference type="PROSITE" id="PS50934">
    <property type="entry name" value="SWIRM"/>
    <property type="match status" value="1"/>
</dbReference>
<feature type="compositionally biased region" description="Basic and acidic residues" evidence="7">
    <location>
        <begin position="1441"/>
        <end position="1486"/>
    </location>
</feature>
<feature type="compositionally biased region" description="Low complexity" evidence="7">
    <location>
        <begin position="1410"/>
        <end position="1423"/>
    </location>
</feature>
<dbReference type="Gene3D" id="1.10.10.10">
    <property type="entry name" value="Winged helix-like DNA-binding domain superfamily/Winged helix DNA-binding domain"/>
    <property type="match status" value="1"/>
</dbReference>
<dbReference type="GO" id="GO:0016705">
    <property type="term" value="F:oxidoreductase activity, acting on paired donors, with incorporation or reduction of molecular oxygen"/>
    <property type="evidence" value="ECO:0007669"/>
    <property type="project" value="UniProtKB-ARBA"/>
</dbReference>
<protein>
    <submittedName>
        <fullName evidence="10">Amine oxidase</fullName>
    </submittedName>
</protein>
<dbReference type="InterPro" id="IPR002937">
    <property type="entry name" value="Amino_oxidase"/>
</dbReference>
<organism evidence="10 11">
    <name type="scientific">Klebsormidium nitens</name>
    <name type="common">Green alga</name>
    <name type="synonym">Ulothrix nitens</name>
    <dbReference type="NCBI Taxonomy" id="105231"/>
    <lineage>
        <taxon>Eukaryota</taxon>
        <taxon>Viridiplantae</taxon>
        <taxon>Streptophyta</taxon>
        <taxon>Klebsormidiophyceae</taxon>
        <taxon>Klebsormidiales</taxon>
        <taxon>Klebsormidiaceae</taxon>
        <taxon>Klebsormidium</taxon>
    </lineage>
</organism>
<evidence type="ECO:0000313" key="10">
    <source>
        <dbReference type="EMBL" id="GAQ92361.1"/>
    </source>
</evidence>
<evidence type="ECO:0000259" key="8">
    <source>
        <dbReference type="PROSITE" id="PS50934"/>
    </source>
</evidence>
<evidence type="ECO:0000256" key="1">
    <source>
        <dbReference type="ARBA" id="ARBA00001974"/>
    </source>
</evidence>
<dbReference type="Pfam" id="PF08766">
    <property type="entry name" value="DEK_C"/>
    <property type="match status" value="1"/>
</dbReference>
<feature type="region of interest" description="Disordered" evidence="7">
    <location>
        <begin position="524"/>
        <end position="576"/>
    </location>
</feature>
<comment type="similarity">
    <text evidence="2">Belongs to the flavin monoamine oxidase family.</text>
</comment>
<feature type="region of interest" description="Disordered" evidence="7">
    <location>
        <begin position="728"/>
        <end position="755"/>
    </location>
</feature>
<dbReference type="Pfam" id="PF23030">
    <property type="entry name" value="SCAF11-like_C"/>
    <property type="match status" value="1"/>
</dbReference>
<evidence type="ECO:0000256" key="3">
    <source>
        <dbReference type="ARBA" id="ARBA00022630"/>
    </source>
</evidence>
<keyword evidence="5" id="KW-0560">Oxidoreductase</keyword>
<dbReference type="InterPro" id="IPR057031">
    <property type="entry name" value="SFR19-like_C"/>
</dbReference>
<dbReference type="EMBL" id="DF237942">
    <property type="protein sequence ID" value="GAQ92361.1"/>
    <property type="molecule type" value="Genomic_DNA"/>
</dbReference>
<name>A0A1Y1IST8_KLENI</name>
<comment type="cofactor">
    <cofactor evidence="1">
        <name>FAD</name>
        <dbReference type="ChEBI" id="CHEBI:57692"/>
    </cofactor>
</comment>
<dbReference type="PANTHER" id="PTHR10742:SF410">
    <property type="entry name" value="LYSINE-SPECIFIC HISTONE DEMETHYLASE 2"/>
    <property type="match status" value="1"/>
</dbReference>